<dbReference type="Proteomes" id="UP000321274">
    <property type="component" value="Unassembled WGS sequence"/>
</dbReference>
<name>A0AAV3WHF7_ACIJO</name>
<dbReference type="EMBL" id="BJUJ01000074">
    <property type="protein sequence ID" value="GEK45047.1"/>
    <property type="molecule type" value="Genomic_DNA"/>
</dbReference>
<protein>
    <submittedName>
        <fullName evidence="1">Uncharacterized protein</fullName>
    </submittedName>
</protein>
<gene>
    <name evidence="1" type="ORF">AJO04nite_23050</name>
</gene>
<dbReference type="AlphaFoldDB" id="A0AAV3WHF7"/>
<reference evidence="1 2" key="1">
    <citation type="submission" date="2019-07" db="EMBL/GenBank/DDBJ databases">
        <title>Whole genome shotgun sequence of Acinetobacter johnsonii NBRC 102197.</title>
        <authorList>
            <person name="Hosoyama A."/>
            <person name="Uohara A."/>
            <person name="Ohji S."/>
            <person name="Ichikawa N."/>
        </authorList>
    </citation>
    <scope>NUCLEOTIDE SEQUENCE [LARGE SCALE GENOMIC DNA]</scope>
    <source>
        <strain evidence="1 2">NBRC 102197</strain>
    </source>
</reference>
<accession>A0AAV3WHF7</accession>
<sequence>MCLSSLGVTLSEEMKNAILGCYPYSEKVAGRTIELIVENWEDHKFNGFDLKLIISIPRARLT</sequence>
<evidence type="ECO:0000313" key="2">
    <source>
        <dbReference type="Proteomes" id="UP000321274"/>
    </source>
</evidence>
<comment type="caution">
    <text evidence="1">The sequence shown here is derived from an EMBL/GenBank/DDBJ whole genome shotgun (WGS) entry which is preliminary data.</text>
</comment>
<proteinExistence type="predicted"/>
<evidence type="ECO:0000313" key="1">
    <source>
        <dbReference type="EMBL" id="GEK45047.1"/>
    </source>
</evidence>
<organism evidence="1 2">
    <name type="scientific">Acinetobacter johnsonii</name>
    <dbReference type="NCBI Taxonomy" id="40214"/>
    <lineage>
        <taxon>Bacteria</taxon>
        <taxon>Pseudomonadati</taxon>
        <taxon>Pseudomonadota</taxon>
        <taxon>Gammaproteobacteria</taxon>
        <taxon>Moraxellales</taxon>
        <taxon>Moraxellaceae</taxon>
        <taxon>Acinetobacter</taxon>
    </lineage>
</organism>